<name>A0A938B2B8_UNCTE</name>
<dbReference type="GO" id="GO:0016209">
    <property type="term" value="F:antioxidant activity"/>
    <property type="evidence" value="ECO:0007669"/>
    <property type="project" value="InterPro"/>
</dbReference>
<organism evidence="2 3">
    <name type="scientific">Tectimicrobiota bacterium</name>
    <dbReference type="NCBI Taxonomy" id="2528274"/>
    <lineage>
        <taxon>Bacteria</taxon>
        <taxon>Pseudomonadati</taxon>
        <taxon>Nitrospinota/Tectimicrobiota group</taxon>
        <taxon>Candidatus Tectimicrobiota</taxon>
    </lineage>
</organism>
<dbReference type="InterPro" id="IPR000866">
    <property type="entry name" value="AhpC/TSA"/>
</dbReference>
<feature type="domain" description="Alkyl hydroperoxide reductase subunit C/ Thiol specific antioxidant" evidence="1">
    <location>
        <begin position="46"/>
        <end position="78"/>
    </location>
</feature>
<evidence type="ECO:0000313" key="2">
    <source>
        <dbReference type="EMBL" id="MBM3225912.1"/>
    </source>
</evidence>
<accession>A0A938B2B8</accession>
<dbReference type="Pfam" id="PF00578">
    <property type="entry name" value="AhpC-TSA"/>
    <property type="match status" value="1"/>
</dbReference>
<proteinExistence type="predicted"/>
<comment type="caution">
    <text evidence="2">The sequence shown here is derived from an EMBL/GenBank/DDBJ whole genome shotgun (WGS) entry which is preliminary data.</text>
</comment>
<dbReference type="Gene3D" id="3.40.30.10">
    <property type="entry name" value="Glutaredoxin"/>
    <property type="match status" value="1"/>
</dbReference>
<protein>
    <submittedName>
        <fullName evidence="2">Redoxin domain-containing protein</fullName>
    </submittedName>
</protein>
<sequence>MKHRQWGLVAAGIVCLGLLVGLPDVQGTSPDPFEAAQLERLSRAVPMPDVSLPDLEGKNVSLQSYKGQVVLMNFWTTW</sequence>
<dbReference type="EMBL" id="VGLS01000724">
    <property type="protein sequence ID" value="MBM3225912.1"/>
    <property type="molecule type" value="Genomic_DNA"/>
</dbReference>
<evidence type="ECO:0000313" key="3">
    <source>
        <dbReference type="Proteomes" id="UP000712673"/>
    </source>
</evidence>
<gene>
    <name evidence="2" type="ORF">FJZ47_19245</name>
</gene>
<dbReference type="GO" id="GO:0016491">
    <property type="term" value="F:oxidoreductase activity"/>
    <property type="evidence" value="ECO:0007669"/>
    <property type="project" value="InterPro"/>
</dbReference>
<dbReference type="InterPro" id="IPR036249">
    <property type="entry name" value="Thioredoxin-like_sf"/>
</dbReference>
<dbReference type="AlphaFoldDB" id="A0A938B2B8"/>
<dbReference type="Proteomes" id="UP000712673">
    <property type="component" value="Unassembled WGS sequence"/>
</dbReference>
<reference evidence="2" key="1">
    <citation type="submission" date="2019-03" db="EMBL/GenBank/DDBJ databases">
        <title>Lake Tanganyika Metagenome-Assembled Genomes (MAGs).</title>
        <authorList>
            <person name="Tran P."/>
        </authorList>
    </citation>
    <scope>NUCLEOTIDE SEQUENCE</scope>
    <source>
        <strain evidence="2">K_DeepCast_65m_m2_066</strain>
    </source>
</reference>
<dbReference type="SUPFAM" id="SSF52833">
    <property type="entry name" value="Thioredoxin-like"/>
    <property type="match status" value="1"/>
</dbReference>
<evidence type="ECO:0000259" key="1">
    <source>
        <dbReference type="Pfam" id="PF00578"/>
    </source>
</evidence>